<dbReference type="GO" id="GO:0046872">
    <property type="term" value="F:metal ion binding"/>
    <property type="evidence" value="ECO:0007669"/>
    <property type="project" value="UniProtKB-KW"/>
</dbReference>
<name>A0A7Z0DAK4_9ACTN</name>
<evidence type="ECO:0000256" key="1">
    <source>
        <dbReference type="ARBA" id="ARBA00022723"/>
    </source>
</evidence>
<dbReference type="GO" id="GO:0005829">
    <property type="term" value="C:cytosol"/>
    <property type="evidence" value="ECO:0007669"/>
    <property type="project" value="TreeGrafter"/>
</dbReference>
<dbReference type="SUPFAM" id="SSF51556">
    <property type="entry name" value="Metallo-dependent hydrolases"/>
    <property type="match status" value="1"/>
</dbReference>
<dbReference type="AlphaFoldDB" id="A0A7Z0DAK4"/>
<dbReference type="Proteomes" id="UP000527616">
    <property type="component" value="Unassembled WGS sequence"/>
</dbReference>
<gene>
    <name evidence="5" type="ORF">GGQ54_002318</name>
</gene>
<dbReference type="InterPro" id="IPR015991">
    <property type="entry name" value="TatD/YcfH-like"/>
</dbReference>
<dbReference type="PANTHER" id="PTHR46124:SF2">
    <property type="entry name" value="D-AMINOACYL-TRNA DEACYLASE"/>
    <property type="match status" value="1"/>
</dbReference>
<evidence type="ECO:0000313" key="5">
    <source>
        <dbReference type="EMBL" id="NYI71758.1"/>
    </source>
</evidence>
<protein>
    <submittedName>
        <fullName evidence="5">TatD DNase family protein</fullName>
        <ecNumber evidence="5">3.1.21.-</ecNumber>
    </submittedName>
</protein>
<feature type="binding site" evidence="3">
    <location>
        <position position="31"/>
    </location>
    <ligand>
        <name>a divalent metal cation</name>
        <dbReference type="ChEBI" id="CHEBI:60240"/>
        <label>1</label>
    </ligand>
</feature>
<evidence type="ECO:0000256" key="3">
    <source>
        <dbReference type="PIRSR" id="PIRSR005902-1"/>
    </source>
</evidence>
<keyword evidence="1 3" id="KW-0479">Metal-binding</keyword>
<feature type="binding site" evidence="3">
    <location>
        <position position="160"/>
    </location>
    <ligand>
        <name>a divalent metal cation</name>
        <dbReference type="ChEBI" id="CHEBI:60240"/>
        <label>2</label>
    </ligand>
</feature>
<dbReference type="EMBL" id="JACBZS010000001">
    <property type="protein sequence ID" value="NYI71758.1"/>
    <property type="molecule type" value="Genomic_DNA"/>
</dbReference>
<keyword evidence="2 5" id="KW-0378">Hydrolase</keyword>
<dbReference type="PROSITE" id="PS01091">
    <property type="entry name" value="TATD_3"/>
    <property type="match status" value="1"/>
</dbReference>
<dbReference type="Pfam" id="PF01026">
    <property type="entry name" value="TatD_DNase"/>
    <property type="match status" value="1"/>
</dbReference>
<dbReference type="Gene3D" id="3.20.20.140">
    <property type="entry name" value="Metal-dependent hydrolases"/>
    <property type="match status" value="1"/>
</dbReference>
<feature type="binding site" evidence="3">
    <location>
        <position position="122"/>
    </location>
    <ligand>
        <name>a divalent metal cation</name>
        <dbReference type="ChEBI" id="CHEBI:60240"/>
        <label>1</label>
    </ligand>
</feature>
<dbReference type="InterPro" id="IPR032466">
    <property type="entry name" value="Metal_Hydrolase"/>
</dbReference>
<dbReference type="PANTHER" id="PTHR46124">
    <property type="entry name" value="D-AMINOACYL-TRNA DEACYLASE"/>
    <property type="match status" value="1"/>
</dbReference>
<evidence type="ECO:0000256" key="2">
    <source>
        <dbReference type="ARBA" id="ARBA00022801"/>
    </source>
</evidence>
<dbReference type="FunFam" id="3.20.20.140:FF:000005">
    <property type="entry name" value="TatD family hydrolase"/>
    <property type="match status" value="1"/>
</dbReference>
<evidence type="ECO:0000256" key="4">
    <source>
        <dbReference type="SAM" id="MobiDB-lite"/>
    </source>
</evidence>
<dbReference type="InterPro" id="IPR001130">
    <property type="entry name" value="TatD-like"/>
</dbReference>
<dbReference type="GO" id="GO:0016788">
    <property type="term" value="F:hydrolase activity, acting on ester bonds"/>
    <property type="evidence" value="ECO:0007669"/>
    <property type="project" value="InterPro"/>
</dbReference>
<dbReference type="EC" id="3.1.21.-" evidence="5"/>
<dbReference type="GO" id="GO:0004536">
    <property type="term" value="F:DNA nuclease activity"/>
    <property type="evidence" value="ECO:0007669"/>
    <property type="project" value="InterPro"/>
</dbReference>
<dbReference type="InterPro" id="IPR018228">
    <property type="entry name" value="DNase_TatD-rel_CS"/>
</dbReference>
<dbReference type="CDD" id="cd01310">
    <property type="entry name" value="TatD_DNAse"/>
    <property type="match status" value="1"/>
</dbReference>
<organism evidence="5 6">
    <name type="scientific">Naumannella cuiyingiana</name>
    <dbReference type="NCBI Taxonomy" id="1347891"/>
    <lineage>
        <taxon>Bacteria</taxon>
        <taxon>Bacillati</taxon>
        <taxon>Actinomycetota</taxon>
        <taxon>Actinomycetes</taxon>
        <taxon>Propionibacteriales</taxon>
        <taxon>Propionibacteriaceae</taxon>
        <taxon>Naumannella</taxon>
    </lineage>
</organism>
<dbReference type="PIRSF" id="PIRSF005902">
    <property type="entry name" value="DNase_TatD"/>
    <property type="match status" value="1"/>
</dbReference>
<evidence type="ECO:0000313" key="6">
    <source>
        <dbReference type="Proteomes" id="UP000527616"/>
    </source>
</evidence>
<dbReference type="RefSeq" id="WP_179445542.1">
    <property type="nucleotide sequence ID" value="NZ_JACBZS010000001.1"/>
</dbReference>
<proteinExistence type="predicted"/>
<reference evidence="5 6" key="1">
    <citation type="submission" date="2020-07" db="EMBL/GenBank/DDBJ databases">
        <title>Sequencing the genomes of 1000 actinobacteria strains.</title>
        <authorList>
            <person name="Klenk H.-P."/>
        </authorList>
    </citation>
    <scope>NUCLEOTIDE SEQUENCE [LARGE SCALE GENOMIC DNA]</scope>
    <source>
        <strain evidence="5 6">DSM 103164</strain>
    </source>
</reference>
<sequence>MAARSTARADRYTLADAPEPLPAPVADSHTHLDAVREMTGLEPADAIARAVGVEVTRLVQVGTDLASSRWALELAAAHPEVVAAVAIHPNDAARLDDALPDALDDLATLVAAGGTRLRAIGETGLDHYRTREPEGQRLQRHSFARHIALAREHDLTLVIHDRDAHAGILDLLDAEGVPDRVVMHCFSGDAAFARQCLDRGAYLSFPGPVTYKPNDALREAAAITPADRLLVETDAPYLTPVPLRGRPNASYLMPWTVRYLAELRGVDLAELCASLLDNTFAAFGGRW</sequence>
<accession>A0A7Z0DAK4</accession>
<comment type="caution">
    <text evidence="5">The sequence shown here is derived from an EMBL/GenBank/DDBJ whole genome shotgun (WGS) entry which is preliminary data.</text>
</comment>
<feature type="binding site" evidence="3">
    <location>
        <position position="29"/>
    </location>
    <ligand>
        <name>a divalent metal cation</name>
        <dbReference type="ChEBI" id="CHEBI:60240"/>
        <label>1</label>
    </ligand>
</feature>
<feature type="binding site" evidence="3">
    <location>
        <position position="184"/>
    </location>
    <ligand>
        <name>a divalent metal cation</name>
        <dbReference type="ChEBI" id="CHEBI:60240"/>
        <label>2</label>
    </ligand>
</feature>
<keyword evidence="6" id="KW-1185">Reference proteome</keyword>
<feature type="binding site" evidence="3">
    <location>
        <position position="234"/>
    </location>
    <ligand>
        <name>a divalent metal cation</name>
        <dbReference type="ChEBI" id="CHEBI:60240"/>
        <label>1</label>
    </ligand>
</feature>
<feature type="region of interest" description="Disordered" evidence="4">
    <location>
        <begin position="1"/>
        <end position="26"/>
    </location>
</feature>
<dbReference type="NCBIfam" id="TIGR00010">
    <property type="entry name" value="YchF/TatD family DNA exonuclease"/>
    <property type="match status" value="1"/>
</dbReference>